<name>A0A9Q8QI67_9HYPO</name>
<dbReference type="Proteomes" id="UP000829364">
    <property type="component" value="Chromosome 7"/>
</dbReference>
<feature type="region of interest" description="Disordered" evidence="1">
    <location>
        <begin position="146"/>
        <end position="169"/>
    </location>
</feature>
<evidence type="ECO:0000313" key="3">
    <source>
        <dbReference type="EMBL" id="UNI21399.1"/>
    </source>
</evidence>
<evidence type="ECO:0000256" key="1">
    <source>
        <dbReference type="SAM" id="MobiDB-lite"/>
    </source>
</evidence>
<dbReference type="KEGG" id="ptkz:JDV02_007393"/>
<sequence>MRFVPVVAALAAVCPQLVKGHGKPTSITGDSGGTAPGLNFLAGVPLTGPNSVTEKASPVLPKKVLSQGLGKTTAFGKTTVASGVTRAMAADGATMPQVKTDGTGWIAGTWHVVTSDGGGPIRAVVDPTAKGDFTQGTELQLVGAQVPGKNGNIKPTQGQNSDKKTGNGNAAKNNIVARLVARFIEKRAVNVNEDYPFKFQIPAGMQCTGTVGTVTNACLVKITNTNKAGPFGDTAIIQQAPQGASNGTAPSTPPPTTGTPGNTNGGGGGSGVGGKNNNNNNNNKRRVARRAPVADVQPGFTHPERADVNGHQYGGKDKARRSVPFTA</sequence>
<proteinExistence type="predicted"/>
<protein>
    <recommendedName>
        <fullName evidence="5">CAS1 appressorium specific protein</fullName>
    </recommendedName>
</protein>
<evidence type="ECO:0000313" key="4">
    <source>
        <dbReference type="Proteomes" id="UP000829364"/>
    </source>
</evidence>
<keyword evidence="2" id="KW-0732">Signal</keyword>
<dbReference type="EMBL" id="CP086360">
    <property type="protein sequence ID" value="UNI21399.1"/>
    <property type="molecule type" value="Genomic_DNA"/>
</dbReference>
<dbReference type="GeneID" id="72069341"/>
<dbReference type="PANTHER" id="PTHR34618">
    <property type="entry name" value="SURFACE PROTEIN MAS1, PUTATIVE-RELATED"/>
    <property type="match status" value="1"/>
</dbReference>
<dbReference type="AlphaFoldDB" id="A0A9Q8QI67"/>
<dbReference type="InterPro" id="IPR021476">
    <property type="entry name" value="Egh16-like"/>
</dbReference>
<evidence type="ECO:0008006" key="5">
    <source>
        <dbReference type="Google" id="ProtNLM"/>
    </source>
</evidence>
<dbReference type="Pfam" id="PF11327">
    <property type="entry name" value="Egh16-like"/>
    <property type="match status" value="1"/>
</dbReference>
<feature type="region of interest" description="Disordered" evidence="1">
    <location>
        <begin position="241"/>
        <end position="327"/>
    </location>
</feature>
<dbReference type="OrthoDB" id="5418436at2759"/>
<reference evidence="3" key="1">
    <citation type="submission" date="2021-11" db="EMBL/GenBank/DDBJ databases">
        <title>Purpureocillium_takamizusanense_genome.</title>
        <authorList>
            <person name="Nguyen N.-H."/>
        </authorList>
    </citation>
    <scope>NUCLEOTIDE SEQUENCE</scope>
    <source>
        <strain evidence="3">PT3</strain>
    </source>
</reference>
<keyword evidence="4" id="KW-1185">Reference proteome</keyword>
<gene>
    <name evidence="3" type="ORF">JDV02_007393</name>
</gene>
<dbReference type="RefSeq" id="XP_047844880.1">
    <property type="nucleotide sequence ID" value="XM_047988882.1"/>
</dbReference>
<dbReference type="PANTHER" id="PTHR34618:SF4">
    <property type="entry name" value="CAS1"/>
    <property type="match status" value="1"/>
</dbReference>
<feature type="compositionally biased region" description="Gly residues" evidence="1">
    <location>
        <begin position="263"/>
        <end position="274"/>
    </location>
</feature>
<accession>A0A9Q8QI67</accession>
<organism evidence="3 4">
    <name type="scientific">Purpureocillium takamizusanense</name>
    <dbReference type="NCBI Taxonomy" id="2060973"/>
    <lineage>
        <taxon>Eukaryota</taxon>
        <taxon>Fungi</taxon>
        <taxon>Dikarya</taxon>
        <taxon>Ascomycota</taxon>
        <taxon>Pezizomycotina</taxon>
        <taxon>Sordariomycetes</taxon>
        <taxon>Hypocreomycetidae</taxon>
        <taxon>Hypocreales</taxon>
        <taxon>Ophiocordycipitaceae</taxon>
        <taxon>Purpureocillium</taxon>
    </lineage>
</organism>
<evidence type="ECO:0000256" key="2">
    <source>
        <dbReference type="SAM" id="SignalP"/>
    </source>
</evidence>
<feature type="signal peptide" evidence="2">
    <location>
        <begin position="1"/>
        <end position="20"/>
    </location>
</feature>
<feature type="chain" id="PRO_5040429377" description="CAS1 appressorium specific protein" evidence="2">
    <location>
        <begin position="21"/>
        <end position="327"/>
    </location>
</feature>